<accession>A0A8J4DVX2</accession>
<evidence type="ECO:0000313" key="3">
    <source>
        <dbReference type="Proteomes" id="UP000612585"/>
    </source>
</evidence>
<protein>
    <recommendedName>
        <fullName evidence="4">Prenyltransferase and squalene oxidase repeat-containing protein</fullName>
    </recommendedName>
</protein>
<dbReference type="SUPFAM" id="SSF48239">
    <property type="entry name" value="Terpenoid cyclases/Protein prenyltransferases"/>
    <property type="match status" value="1"/>
</dbReference>
<sequence>MAVRRHRAVTLLVGVLAALAFTAAPVAAATTIPANPTDAAAGWLARQLVDGERFEVVFDGVAYPDQGLTIDAILAFAAAKVADADAARATAWLARPEILTGYIGDGTEAYAGATAKAAFAAQVRGRNPAAFGGVDLITRLRGLLAPSGRFSDRSAFGDYSNALTQSFALLTLRRTAAGAPASGGAYLAASRCPDGGFPVQFEQPTCASEVDATAFAVQALIAVGRYADAAPGVRWLASKQAADGSFADFAGVVNANSTGLAAQALLAAGRPFAWLKARSFLLTLQVGCSGAAADRGAIAYTGSGRSVAERGDGTGFDPSTAPRATAQAVPGLAAAPLATLTAAGSRAAAPVLACR</sequence>
<feature type="signal peptide" evidence="1">
    <location>
        <begin position="1"/>
        <end position="28"/>
    </location>
</feature>
<keyword evidence="1" id="KW-0732">Signal</keyword>
<reference evidence="2" key="1">
    <citation type="submission" date="2021-01" db="EMBL/GenBank/DDBJ databases">
        <title>Whole genome shotgun sequence of Virgisporangium aurantiacum NBRC 16421.</title>
        <authorList>
            <person name="Komaki H."/>
            <person name="Tamura T."/>
        </authorList>
    </citation>
    <scope>NUCLEOTIDE SEQUENCE</scope>
    <source>
        <strain evidence="2">NBRC 16421</strain>
    </source>
</reference>
<proteinExistence type="predicted"/>
<gene>
    <name evidence="2" type="ORF">Vau01_003860</name>
</gene>
<dbReference type="Gene3D" id="1.50.10.20">
    <property type="match status" value="1"/>
</dbReference>
<dbReference type="Proteomes" id="UP000612585">
    <property type="component" value="Unassembled WGS sequence"/>
</dbReference>
<evidence type="ECO:0000256" key="1">
    <source>
        <dbReference type="SAM" id="SignalP"/>
    </source>
</evidence>
<evidence type="ECO:0000313" key="2">
    <source>
        <dbReference type="EMBL" id="GIJ52870.1"/>
    </source>
</evidence>
<evidence type="ECO:0008006" key="4">
    <source>
        <dbReference type="Google" id="ProtNLM"/>
    </source>
</evidence>
<comment type="caution">
    <text evidence="2">The sequence shown here is derived from an EMBL/GenBank/DDBJ whole genome shotgun (WGS) entry which is preliminary data.</text>
</comment>
<keyword evidence="3" id="KW-1185">Reference proteome</keyword>
<dbReference type="AlphaFoldDB" id="A0A8J4DVX2"/>
<dbReference type="EMBL" id="BOPG01000003">
    <property type="protein sequence ID" value="GIJ52870.1"/>
    <property type="molecule type" value="Genomic_DNA"/>
</dbReference>
<dbReference type="InterPro" id="IPR008930">
    <property type="entry name" value="Terpenoid_cyclase/PrenylTrfase"/>
</dbReference>
<organism evidence="2 3">
    <name type="scientific">Virgisporangium aurantiacum</name>
    <dbReference type="NCBI Taxonomy" id="175570"/>
    <lineage>
        <taxon>Bacteria</taxon>
        <taxon>Bacillati</taxon>
        <taxon>Actinomycetota</taxon>
        <taxon>Actinomycetes</taxon>
        <taxon>Micromonosporales</taxon>
        <taxon>Micromonosporaceae</taxon>
        <taxon>Virgisporangium</taxon>
    </lineage>
</organism>
<feature type="chain" id="PRO_5039127480" description="Prenyltransferase and squalene oxidase repeat-containing protein" evidence="1">
    <location>
        <begin position="29"/>
        <end position="355"/>
    </location>
</feature>
<dbReference type="RefSeq" id="WP_203986322.1">
    <property type="nucleotide sequence ID" value="NZ_BOPG01000003.1"/>
</dbReference>
<name>A0A8J4DVX2_9ACTN</name>